<dbReference type="SUPFAM" id="SSF55681">
    <property type="entry name" value="Class II aaRS and biotin synthetases"/>
    <property type="match status" value="1"/>
</dbReference>
<dbReference type="RefSeq" id="WP_084273184.1">
    <property type="nucleotide sequence ID" value="NZ_FWYE01000004.1"/>
</dbReference>
<dbReference type="PANTHER" id="PTHR11538:SF40">
    <property type="entry name" value="PHENYLALANINE--TRNA LIGASE ALPHA SUBUNIT"/>
    <property type="match status" value="1"/>
</dbReference>
<dbReference type="InterPro" id="IPR036388">
    <property type="entry name" value="WH-like_DNA-bd_sf"/>
</dbReference>
<dbReference type="PROSITE" id="PS50862">
    <property type="entry name" value="AA_TRNA_LIGASE_II"/>
    <property type="match status" value="1"/>
</dbReference>
<keyword evidence="9" id="KW-0460">Magnesium</keyword>
<evidence type="ECO:0000256" key="7">
    <source>
        <dbReference type="ARBA" id="ARBA00022741"/>
    </source>
</evidence>
<comment type="caution">
    <text evidence="13">The sequence shown here is derived from an EMBL/GenBank/DDBJ whole genome shotgun (WGS) entry which is preliminary data.</text>
</comment>
<dbReference type="GO" id="GO:0046872">
    <property type="term" value="F:metal ion binding"/>
    <property type="evidence" value="ECO:0007669"/>
    <property type="project" value="UniProtKB-KW"/>
</dbReference>
<sequence length="479" mass="56124">MEKGISRNEYNVLNFIKNGSWVSESSIKINNMDDRMIASAVSYLESKGYIDVKRSLKKYYYITDEGKKYLENGLPEEIAIKILKERKSIALDELKELISDYKIAISNLARYGIKPNNGLLNYNDAALEKIKMIRSCLENPQECDMETLSLLKRRSLLREKNYNERIIKINDAGLKILNEFNPDIYIDKLTTSMLVNNSWKNVRLRPFDLNPDAGLRGSGLHPLTYLTERIRSIFFDLGFTEMHGHFVEYTAWNMDMLFIPQDHPARDLQDTFYASTDFDYKMENPEIIEIAKSVHEHGINKYPGWGYKFDENESKKLVLRTHTTVNTIRYLYNNRKSPQYIFSIEKVFRHESVDWKHLAEFHQIEGAVYSKDASLSTLKWFMREFYRRLGFDDIKLIPSYYPYTEPSMDVIVKVNGREIELGGSGIFRPEVTKPLGLKYPVFAFGLGLERLAILYYKLNDVRDIYNSDSEWLRSYKINL</sequence>
<gene>
    <name evidence="13" type="ORF">SAMN02745355_1442</name>
</gene>
<organism evidence="13 14">
    <name type="scientific">Picrophilus torridus (strain ATCC 700027 / DSM 9790 / JCM 10055 / NBRC 100828 / KAW 2/3)</name>
    <dbReference type="NCBI Taxonomy" id="1122961"/>
    <lineage>
        <taxon>Archaea</taxon>
        <taxon>Methanobacteriati</taxon>
        <taxon>Thermoplasmatota</taxon>
        <taxon>Thermoplasmata</taxon>
        <taxon>Thermoplasmatales</taxon>
        <taxon>Picrophilaceae</taxon>
        <taxon>Picrophilus</taxon>
    </lineage>
</organism>
<evidence type="ECO:0000256" key="6">
    <source>
        <dbReference type="ARBA" id="ARBA00022723"/>
    </source>
</evidence>
<evidence type="ECO:0000256" key="11">
    <source>
        <dbReference type="ARBA" id="ARBA00023146"/>
    </source>
</evidence>
<dbReference type="NCBIfam" id="NF003210">
    <property type="entry name" value="PRK04172.1"/>
    <property type="match status" value="1"/>
</dbReference>
<feature type="domain" description="Aminoacyl-transfer RNA synthetases class-II family profile" evidence="12">
    <location>
        <begin position="281"/>
        <end position="474"/>
    </location>
</feature>
<dbReference type="GO" id="GO:0004826">
    <property type="term" value="F:phenylalanine-tRNA ligase activity"/>
    <property type="evidence" value="ECO:0007669"/>
    <property type="project" value="UniProtKB-EC"/>
</dbReference>
<evidence type="ECO:0000256" key="10">
    <source>
        <dbReference type="ARBA" id="ARBA00022917"/>
    </source>
</evidence>
<dbReference type="InterPro" id="IPR006195">
    <property type="entry name" value="aa-tRNA-synth_II"/>
</dbReference>
<dbReference type="EMBL" id="FWYE01000004">
    <property type="protein sequence ID" value="SMD31497.1"/>
    <property type="molecule type" value="Genomic_DNA"/>
</dbReference>
<dbReference type="GO" id="GO:0005737">
    <property type="term" value="C:cytoplasm"/>
    <property type="evidence" value="ECO:0007669"/>
    <property type="project" value="UniProtKB-SubCell"/>
</dbReference>
<comment type="similarity">
    <text evidence="2">Belongs to the class-II aminoacyl-tRNA synthetase family. Phe-tRNA synthetase alpha subunit type 2 subfamily.</text>
</comment>
<evidence type="ECO:0000256" key="8">
    <source>
        <dbReference type="ARBA" id="ARBA00022840"/>
    </source>
</evidence>
<dbReference type="PANTHER" id="PTHR11538">
    <property type="entry name" value="PHENYLALANYL-TRNA SYNTHETASE"/>
    <property type="match status" value="1"/>
</dbReference>
<dbReference type="InterPro" id="IPR004529">
    <property type="entry name" value="Phe-tRNA-synth_IIc_asu"/>
</dbReference>
<dbReference type="Pfam" id="PF01409">
    <property type="entry name" value="tRNA-synt_2d"/>
    <property type="match status" value="1"/>
</dbReference>
<evidence type="ECO:0000256" key="4">
    <source>
        <dbReference type="ARBA" id="ARBA00022490"/>
    </source>
</evidence>
<dbReference type="InterPro" id="IPR045864">
    <property type="entry name" value="aa-tRNA-synth_II/BPL/LPL"/>
</dbReference>
<dbReference type="GO" id="GO:0000049">
    <property type="term" value="F:tRNA binding"/>
    <property type="evidence" value="ECO:0007669"/>
    <property type="project" value="InterPro"/>
</dbReference>
<evidence type="ECO:0000259" key="12">
    <source>
        <dbReference type="PROSITE" id="PS50862"/>
    </source>
</evidence>
<protein>
    <recommendedName>
        <fullName evidence="3">phenylalanine--tRNA ligase</fullName>
        <ecNumber evidence="3">6.1.1.20</ecNumber>
    </recommendedName>
</protein>
<evidence type="ECO:0000313" key="13">
    <source>
        <dbReference type="EMBL" id="SMD31497.1"/>
    </source>
</evidence>
<evidence type="ECO:0000256" key="2">
    <source>
        <dbReference type="ARBA" id="ARBA00006703"/>
    </source>
</evidence>
<keyword evidence="11 13" id="KW-0030">Aminoacyl-tRNA synthetase</keyword>
<dbReference type="Proteomes" id="UP000192315">
    <property type="component" value="Unassembled WGS sequence"/>
</dbReference>
<proteinExistence type="inferred from homology"/>
<keyword evidence="10" id="KW-0648">Protein biosynthesis</keyword>
<accession>A0A8G2L7V3</accession>
<comment type="subcellular location">
    <subcellularLocation>
        <location evidence="1">Cytoplasm</location>
    </subcellularLocation>
</comment>
<dbReference type="GO" id="GO:0006432">
    <property type="term" value="P:phenylalanyl-tRNA aminoacylation"/>
    <property type="evidence" value="ECO:0007669"/>
    <property type="project" value="InterPro"/>
</dbReference>
<evidence type="ECO:0000256" key="1">
    <source>
        <dbReference type="ARBA" id="ARBA00004496"/>
    </source>
</evidence>
<dbReference type="CDD" id="cd00496">
    <property type="entry name" value="PheRS_alpha_core"/>
    <property type="match status" value="1"/>
</dbReference>
<name>A0A8G2L7V3_PICTO</name>
<evidence type="ECO:0000256" key="3">
    <source>
        <dbReference type="ARBA" id="ARBA00012814"/>
    </source>
</evidence>
<keyword evidence="7" id="KW-0547">Nucleotide-binding</keyword>
<dbReference type="Gene3D" id="1.10.10.10">
    <property type="entry name" value="Winged helix-like DNA-binding domain superfamily/Winged helix DNA-binding domain"/>
    <property type="match status" value="1"/>
</dbReference>
<dbReference type="AlphaFoldDB" id="A0A8G2L7V3"/>
<dbReference type="EC" id="6.1.1.20" evidence="3"/>
<evidence type="ECO:0000313" key="14">
    <source>
        <dbReference type="Proteomes" id="UP000192315"/>
    </source>
</evidence>
<keyword evidence="4" id="KW-0963">Cytoplasm</keyword>
<keyword evidence="5" id="KW-0436">Ligase</keyword>
<dbReference type="GO" id="GO:0005524">
    <property type="term" value="F:ATP binding"/>
    <property type="evidence" value="ECO:0007669"/>
    <property type="project" value="UniProtKB-KW"/>
</dbReference>
<dbReference type="InterPro" id="IPR036390">
    <property type="entry name" value="WH_DNA-bd_sf"/>
</dbReference>
<dbReference type="Gene3D" id="3.30.930.10">
    <property type="entry name" value="Bira Bifunctional Protein, Domain 2"/>
    <property type="match status" value="1"/>
</dbReference>
<evidence type="ECO:0000256" key="9">
    <source>
        <dbReference type="ARBA" id="ARBA00022842"/>
    </source>
</evidence>
<dbReference type="SUPFAM" id="SSF46785">
    <property type="entry name" value="Winged helix' DNA-binding domain"/>
    <property type="match status" value="1"/>
</dbReference>
<reference evidence="13 14" key="1">
    <citation type="submission" date="2017-04" db="EMBL/GenBank/DDBJ databases">
        <authorList>
            <person name="Varghese N."/>
            <person name="Submissions S."/>
        </authorList>
    </citation>
    <scope>NUCLEOTIDE SEQUENCE [LARGE SCALE GENOMIC DNA]</scope>
    <source>
        <strain evidence="13 14">DSM 9789</strain>
    </source>
</reference>
<dbReference type="InterPro" id="IPR002319">
    <property type="entry name" value="Phenylalanyl-tRNA_Synthase"/>
</dbReference>
<keyword evidence="6" id="KW-0479">Metal-binding</keyword>
<dbReference type="NCBIfam" id="TIGR00468">
    <property type="entry name" value="pheS"/>
    <property type="match status" value="1"/>
</dbReference>
<evidence type="ECO:0000256" key="5">
    <source>
        <dbReference type="ARBA" id="ARBA00022598"/>
    </source>
</evidence>
<keyword evidence="8" id="KW-0067">ATP-binding</keyword>
<keyword evidence="14" id="KW-1185">Reference proteome</keyword>